<dbReference type="InterPro" id="IPR019832">
    <property type="entry name" value="Mn/Fe_SOD_C"/>
</dbReference>
<dbReference type="FunFam" id="1.10.287.990:FF:000001">
    <property type="entry name" value="Superoxide dismutase"/>
    <property type="match status" value="1"/>
</dbReference>
<reference evidence="9 10" key="1">
    <citation type="journal article" date="2016" name="Nat. Commun.">
        <title>Thousands of microbial genomes shed light on interconnected biogeochemical processes in an aquifer system.</title>
        <authorList>
            <person name="Anantharaman K."/>
            <person name="Brown C.T."/>
            <person name="Hug L.A."/>
            <person name="Sharon I."/>
            <person name="Castelle C.J."/>
            <person name="Probst A.J."/>
            <person name="Thomas B.C."/>
            <person name="Singh A."/>
            <person name="Wilkins M.J."/>
            <person name="Karaoz U."/>
            <person name="Brodie E.L."/>
            <person name="Williams K.H."/>
            <person name="Hubbard S.S."/>
            <person name="Banfield J.F."/>
        </authorList>
    </citation>
    <scope>NUCLEOTIDE SEQUENCE [LARGE SCALE GENOMIC DNA]</scope>
</reference>
<keyword evidence="4 6" id="KW-0560">Oxidoreductase</keyword>
<evidence type="ECO:0000256" key="6">
    <source>
        <dbReference type="RuleBase" id="RU000414"/>
    </source>
</evidence>
<dbReference type="GO" id="GO:0046872">
    <property type="term" value="F:metal ion binding"/>
    <property type="evidence" value="ECO:0007669"/>
    <property type="project" value="UniProtKB-KW"/>
</dbReference>
<proteinExistence type="inferred from homology"/>
<dbReference type="Proteomes" id="UP000178783">
    <property type="component" value="Unassembled WGS sequence"/>
</dbReference>
<dbReference type="AlphaFoldDB" id="A0A1F5SDT2"/>
<feature type="domain" description="Manganese/iron superoxide dismutase N-terminal" evidence="7">
    <location>
        <begin position="8"/>
        <end position="86"/>
    </location>
</feature>
<dbReference type="Gene3D" id="1.10.287.990">
    <property type="entry name" value="Fe,Mn superoxide dismutase (SOD) domain"/>
    <property type="match status" value="1"/>
</dbReference>
<evidence type="ECO:0000313" key="10">
    <source>
        <dbReference type="Proteomes" id="UP000178783"/>
    </source>
</evidence>
<dbReference type="InterPro" id="IPR019831">
    <property type="entry name" value="Mn/Fe_SOD_N"/>
</dbReference>
<feature type="binding site" evidence="5">
    <location>
        <position position="168"/>
    </location>
    <ligand>
        <name>Mn(2+)</name>
        <dbReference type="ChEBI" id="CHEBI:29035"/>
    </ligand>
</feature>
<evidence type="ECO:0000256" key="1">
    <source>
        <dbReference type="ARBA" id="ARBA00008714"/>
    </source>
</evidence>
<feature type="binding site" evidence="5">
    <location>
        <position position="30"/>
    </location>
    <ligand>
        <name>Mn(2+)</name>
        <dbReference type="ChEBI" id="CHEBI:29035"/>
    </ligand>
</feature>
<evidence type="ECO:0000256" key="4">
    <source>
        <dbReference type="ARBA" id="ARBA00023002"/>
    </source>
</evidence>
<feature type="binding site" evidence="5">
    <location>
        <position position="164"/>
    </location>
    <ligand>
        <name>Mn(2+)</name>
        <dbReference type="ChEBI" id="CHEBI:29035"/>
    </ligand>
</feature>
<dbReference type="PANTHER" id="PTHR11404:SF6">
    <property type="entry name" value="SUPEROXIDE DISMUTASE [MN], MITOCHONDRIAL"/>
    <property type="match status" value="1"/>
</dbReference>
<dbReference type="STRING" id="1797989.A3H66_01890"/>
<sequence>MKNKLLVLPDLAYGYDELAPHMSAEQLKIHHQKHHQSYVTVANAILEKFDKARQAKQALDYKSELKSLSFNVGGHVLHSLFWKNLAPVNQGGGKISGKIQEKINEDFGSFNRFKDEFTATALTVEGSGWGALVYYPAINRLSCAQIEKHNLLLTAETKVLLALDVFEHAYYLDYKNDRGKFIEAFWQIINWAEVDKRFNRAIS</sequence>
<dbReference type="PRINTS" id="PR01703">
    <property type="entry name" value="MNSODISMTASE"/>
</dbReference>
<dbReference type="Gene3D" id="3.55.40.20">
    <property type="entry name" value="Iron/manganese superoxide dismutase, C-terminal domain"/>
    <property type="match status" value="1"/>
</dbReference>
<dbReference type="SUPFAM" id="SSF46609">
    <property type="entry name" value="Fe,Mn superoxide dismutase (SOD), N-terminal domain"/>
    <property type="match status" value="1"/>
</dbReference>
<evidence type="ECO:0000259" key="7">
    <source>
        <dbReference type="Pfam" id="PF00081"/>
    </source>
</evidence>
<evidence type="ECO:0000256" key="2">
    <source>
        <dbReference type="ARBA" id="ARBA00012682"/>
    </source>
</evidence>
<comment type="catalytic activity">
    <reaction evidence="6">
        <text>2 superoxide + 2 H(+) = H2O2 + O2</text>
        <dbReference type="Rhea" id="RHEA:20696"/>
        <dbReference type="ChEBI" id="CHEBI:15378"/>
        <dbReference type="ChEBI" id="CHEBI:15379"/>
        <dbReference type="ChEBI" id="CHEBI:16240"/>
        <dbReference type="ChEBI" id="CHEBI:18421"/>
        <dbReference type="EC" id="1.15.1.1"/>
    </reaction>
</comment>
<dbReference type="InterPro" id="IPR019833">
    <property type="entry name" value="Mn/Fe_SOD_BS"/>
</dbReference>
<dbReference type="PANTHER" id="PTHR11404">
    <property type="entry name" value="SUPEROXIDE DISMUTASE 2"/>
    <property type="match status" value="1"/>
</dbReference>
<comment type="function">
    <text evidence="6">Destroys radicals which are normally produced within the cells and which are toxic to biological systems.</text>
</comment>
<dbReference type="Pfam" id="PF02777">
    <property type="entry name" value="Sod_Fe_C"/>
    <property type="match status" value="1"/>
</dbReference>
<dbReference type="PIRSF" id="PIRSF000349">
    <property type="entry name" value="SODismutase"/>
    <property type="match status" value="1"/>
</dbReference>
<evidence type="ECO:0000256" key="5">
    <source>
        <dbReference type="PIRSR" id="PIRSR000349-1"/>
    </source>
</evidence>
<gene>
    <name evidence="9" type="ORF">A3H66_01890</name>
</gene>
<dbReference type="Pfam" id="PF00081">
    <property type="entry name" value="Sod_Fe_N"/>
    <property type="match status" value="1"/>
</dbReference>
<protein>
    <recommendedName>
        <fullName evidence="2 6">Superoxide dismutase</fullName>
        <ecNumber evidence="2 6">1.15.1.1</ecNumber>
    </recommendedName>
</protein>
<accession>A0A1F5SDT2</accession>
<evidence type="ECO:0000256" key="3">
    <source>
        <dbReference type="ARBA" id="ARBA00022723"/>
    </source>
</evidence>
<keyword evidence="3 5" id="KW-0479">Metal-binding</keyword>
<dbReference type="EMBL" id="MFFW01000019">
    <property type="protein sequence ID" value="OGF24421.1"/>
    <property type="molecule type" value="Genomic_DNA"/>
</dbReference>
<dbReference type="EC" id="1.15.1.1" evidence="2 6"/>
<comment type="similarity">
    <text evidence="1 6">Belongs to the iron/manganese superoxide dismutase family.</text>
</comment>
<dbReference type="InterPro" id="IPR001189">
    <property type="entry name" value="Mn/Fe_SOD"/>
</dbReference>
<feature type="domain" description="Manganese/iron superoxide dismutase C-terminal" evidence="8">
    <location>
        <begin position="96"/>
        <end position="197"/>
    </location>
</feature>
<comment type="caution">
    <text evidence="9">The sequence shown here is derived from an EMBL/GenBank/DDBJ whole genome shotgun (WGS) entry which is preliminary data.</text>
</comment>
<dbReference type="InterPro" id="IPR050265">
    <property type="entry name" value="Fe/Mn_Superoxide_Dismutase"/>
</dbReference>
<dbReference type="InterPro" id="IPR036324">
    <property type="entry name" value="Mn/Fe_SOD_N_sf"/>
</dbReference>
<dbReference type="InterPro" id="IPR036314">
    <property type="entry name" value="SOD_C_sf"/>
</dbReference>
<evidence type="ECO:0000313" key="9">
    <source>
        <dbReference type="EMBL" id="OGF24421.1"/>
    </source>
</evidence>
<dbReference type="GO" id="GO:0004784">
    <property type="term" value="F:superoxide dismutase activity"/>
    <property type="evidence" value="ECO:0007669"/>
    <property type="project" value="UniProtKB-EC"/>
</dbReference>
<dbReference type="FunFam" id="3.55.40.20:FF:000004">
    <property type="entry name" value="Superoxide dismutase [Fe]"/>
    <property type="match status" value="1"/>
</dbReference>
<dbReference type="PROSITE" id="PS00088">
    <property type="entry name" value="SOD_MN"/>
    <property type="match status" value="1"/>
</dbReference>
<feature type="binding site" evidence="5">
    <location>
        <position position="78"/>
    </location>
    <ligand>
        <name>Mn(2+)</name>
        <dbReference type="ChEBI" id="CHEBI:29035"/>
    </ligand>
</feature>
<evidence type="ECO:0000259" key="8">
    <source>
        <dbReference type="Pfam" id="PF02777"/>
    </source>
</evidence>
<name>A0A1F5SDT2_9BACT</name>
<dbReference type="SUPFAM" id="SSF54719">
    <property type="entry name" value="Fe,Mn superoxide dismutase (SOD), C-terminal domain"/>
    <property type="match status" value="1"/>
</dbReference>
<organism evidence="9 10">
    <name type="scientific">Candidatus Falkowbacteria bacterium RIFCSPLOWO2_02_FULL_45_21</name>
    <dbReference type="NCBI Taxonomy" id="1797989"/>
    <lineage>
        <taxon>Bacteria</taxon>
        <taxon>Candidatus Falkowiibacteriota</taxon>
    </lineage>
</organism>